<evidence type="ECO:0000313" key="2">
    <source>
        <dbReference type="EMBL" id="SUP59252.1"/>
    </source>
</evidence>
<name>A0A380P424_WEIVI</name>
<dbReference type="SUPFAM" id="SSF51230">
    <property type="entry name" value="Single hybrid motif"/>
    <property type="match status" value="1"/>
</dbReference>
<evidence type="ECO:0000313" key="3">
    <source>
        <dbReference type="Proteomes" id="UP000254621"/>
    </source>
</evidence>
<dbReference type="Proteomes" id="UP000254621">
    <property type="component" value="Unassembled WGS sequence"/>
</dbReference>
<gene>
    <name evidence="2" type="primary">cfiA_1</name>
    <name evidence="2" type="ORF">NCTC13645_01506</name>
</gene>
<dbReference type="GO" id="GO:0034029">
    <property type="term" value="F:2-oxoglutarate carboxylase activity"/>
    <property type="evidence" value="ECO:0007669"/>
    <property type="project" value="UniProtKB-EC"/>
</dbReference>
<proteinExistence type="predicted"/>
<organism evidence="2 3">
    <name type="scientific">Weissella viridescens</name>
    <name type="common">Lactobacillus viridescens</name>
    <dbReference type="NCBI Taxonomy" id="1629"/>
    <lineage>
        <taxon>Bacteria</taxon>
        <taxon>Bacillati</taxon>
        <taxon>Bacillota</taxon>
        <taxon>Bacilli</taxon>
        <taxon>Lactobacillales</taxon>
        <taxon>Lactobacillaceae</taxon>
        <taxon>Weissella</taxon>
    </lineage>
</organism>
<dbReference type="AlphaFoldDB" id="A0A380P424"/>
<dbReference type="InterPro" id="IPR000089">
    <property type="entry name" value="Biotin_lipoyl"/>
</dbReference>
<dbReference type="EMBL" id="UHIV01000004">
    <property type="protein sequence ID" value="SUP59252.1"/>
    <property type="molecule type" value="Genomic_DNA"/>
</dbReference>
<keyword evidence="2" id="KW-0436">Ligase</keyword>
<dbReference type="CDD" id="cd06850">
    <property type="entry name" value="biotinyl_domain"/>
    <property type="match status" value="1"/>
</dbReference>
<accession>A0A380P424</accession>
<sequence length="42" mass="4347">MITEAMKMETTIQAPVAGTVSDILVQAGDQIAAGDLLLTISE</sequence>
<dbReference type="EC" id="6.4.1.7" evidence="2"/>
<dbReference type="InterPro" id="IPR011053">
    <property type="entry name" value="Single_hybrid_motif"/>
</dbReference>
<evidence type="ECO:0000259" key="1">
    <source>
        <dbReference type="PROSITE" id="PS50968"/>
    </source>
</evidence>
<dbReference type="Gene3D" id="2.40.50.100">
    <property type="match status" value="1"/>
</dbReference>
<feature type="domain" description="Lipoyl-binding" evidence="1">
    <location>
        <begin position="1"/>
        <end position="41"/>
    </location>
</feature>
<dbReference type="PROSITE" id="PS50968">
    <property type="entry name" value="BIOTINYL_LIPOYL"/>
    <property type="match status" value="1"/>
</dbReference>
<protein>
    <submittedName>
        <fullName evidence="2">2-oxoglutarate carboxylase large subunit</fullName>
        <ecNumber evidence="2">6.4.1.7</ecNumber>
    </submittedName>
</protein>
<reference evidence="2 3" key="1">
    <citation type="submission" date="2018-06" db="EMBL/GenBank/DDBJ databases">
        <authorList>
            <consortium name="Pathogen Informatics"/>
            <person name="Doyle S."/>
        </authorList>
    </citation>
    <scope>NUCLEOTIDE SEQUENCE [LARGE SCALE GENOMIC DNA]</scope>
    <source>
        <strain evidence="2 3">NCTC13645</strain>
    </source>
</reference>
<dbReference type="Pfam" id="PF00364">
    <property type="entry name" value="Biotin_lipoyl"/>
    <property type="match status" value="1"/>
</dbReference>